<reference evidence="1" key="1">
    <citation type="journal article" date="2020" name="Phytopathology">
        <title>Genome sequence and comparative analysis of Colletotrichum gloeosporioides isolated from Liriodendron leaves.</title>
        <authorList>
            <person name="Fu F.F."/>
            <person name="Hao Z."/>
            <person name="Wang P."/>
            <person name="Lu Y."/>
            <person name="Xue L.J."/>
            <person name="Wei G."/>
            <person name="Tian Y."/>
            <person name="Baishi H."/>
            <person name="Xu H."/>
            <person name="Shi J."/>
            <person name="Cheng T."/>
            <person name="Wang G."/>
            <person name="Yi Y."/>
            <person name="Chen J."/>
        </authorList>
    </citation>
    <scope>NUCLEOTIDE SEQUENCE</scope>
    <source>
        <strain evidence="1">Lc1</strain>
    </source>
</reference>
<dbReference type="EMBL" id="WVTB01000093">
    <property type="protein sequence ID" value="KAF3798603.1"/>
    <property type="molecule type" value="Genomic_DNA"/>
</dbReference>
<comment type="caution">
    <text evidence="1">The sequence shown here is derived from an EMBL/GenBank/DDBJ whole genome shotgun (WGS) entry which is preliminary data.</text>
</comment>
<dbReference type="GeneID" id="69017883"/>
<accession>A0A8H4FDS0</accession>
<dbReference type="AlphaFoldDB" id="A0A8H4FDS0"/>
<proteinExistence type="predicted"/>
<sequence>MPEMRAELPGLYCSFCKILHPAHLFSETEQWKRDDERMCINITGTMRFCPHAKMSMTDIWQYFESYCDDEMATNPIFTRACHVCVFELPEEFSYNKAEENTVNPTFTFNYCGKRQSYDYARLDIEWTLPVAAMHPGDENGVTVATMREKLQDFDRTREDIICSHAVREDILTALVSASGDVDGDVYPVECGGCDTEYFAEKHDDFVFLRRETLCVVRKDDGNMPVLDRCSGLVQVE</sequence>
<keyword evidence="2" id="KW-1185">Reference proteome</keyword>
<protein>
    <submittedName>
        <fullName evidence="1">Uncharacterized protein</fullName>
    </submittedName>
</protein>
<evidence type="ECO:0000313" key="2">
    <source>
        <dbReference type="Proteomes" id="UP000613401"/>
    </source>
</evidence>
<organism evidence="1 2">
    <name type="scientific">Colletotrichum gloeosporioides</name>
    <name type="common">Anthracnose fungus</name>
    <name type="synonym">Glomerella cingulata</name>
    <dbReference type="NCBI Taxonomy" id="474922"/>
    <lineage>
        <taxon>Eukaryota</taxon>
        <taxon>Fungi</taxon>
        <taxon>Dikarya</taxon>
        <taxon>Ascomycota</taxon>
        <taxon>Pezizomycotina</taxon>
        <taxon>Sordariomycetes</taxon>
        <taxon>Hypocreomycetidae</taxon>
        <taxon>Glomerellales</taxon>
        <taxon>Glomerellaceae</taxon>
        <taxon>Colletotrichum</taxon>
        <taxon>Colletotrichum gloeosporioides species complex</taxon>
    </lineage>
</organism>
<gene>
    <name evidence="1" type="ORF">GCG54_00010755</name>
</gene>
<evidence type="ECO:0000313" key="1">
    <source>
        <dbReference type="EMBL" id="KAF3798603.1"/>
    </source>
</evidence>
<name>A0A8H4FDS0_COLGL</name>
<dbReference type="RefSeq" id="XP_045257763.1">
    <property type="nucleotide sequence ID" value="XM_045410672.1"/>
</dbReference>
<reference evidence="1" key="2">
    <citation type="submission" date="2020-03" db="EMBL/GenBank/DDBJ databases">
        <authorList>
            <person name="Fu F.-F."/>
            <person name="Chen J."/>
        </authorList>
    </citation>
    <scope>NUCLEOTIDE SEQUENCE</scope>
    <source>
        <strain evidence="1">Lc1</strain>
    </source>
</reference>
<dbReference type="Proteomes" id="UP000613401">
    <property type="component" value="Unassembled WGS sequence"/>
</dbReference>